<evidence type="ECO:0000313" key="8">
    <source>
        <dbReference type="EMBL" id="MTB93738.1"/>
    </source>
</evidence>
<feature type="transmembrane region" description="Helical" evidence="7">
    <location>
        <begin position="137"/>
        <end position="159"/>
    </location>
</feature>
<gene>
    <name evidence="8" type="ORF">GGQ22_01445</name>
</gene>
<evidence type="ECO:0000256" key="2">
    <source>
        <dbReference type="ARBA" id="ARBA00022448"/>
    </source>
</evidence>
<feature type="transmembrane region" description="Helical" evidence="7">
    <location>
        <begin position="104"/>
        <end position="125"/>
    </location>
</feature>
<dbReference type="Pfam" id="PF19300">
    <property type="entry name" value="BPD_transp_1_N"/>
    <property type="match status" value="1"/>
</dbReference>
<dbReference type="PROSITE" id="PS50928">
    <property type="entry name" value="ABC_TM1"/>
    <property type="match status" value="1"/>
</dbReference>
<evidence type="ECO:0000256" key="5">
    <source>
        <dbReference type="ARBA" id="ARBA00022989"/>
    </source>
</evidence>
<feature type="transmembrane region" description="Helical" evidence="7">
    <location>
        <begin position="198"/>
        <end position="221"/>
    </location>
</feature>
<dbReference type="InterPro" id="IPR045621">
    <property type="entry name" value="BPD_transp_1_N"/>
</dbReference>
<dbReference type="SUPFAM" id="SSF161098">
    <property type="entry name" value="MetI-like"/>
    <property type="match status" value="2"/>
</dbReference>
<keyword evidence="2 7" id="KW-0813">Transport</keyword>
<dbReference type="Gene3D" id="1.10.3720.10">
    <property type="entry name" value="MetI-like"/>
    <property type="match status" value="1"/>
</dbReference>
<dbReference type="Proteomes" id="UP000433406">
    <property type="component" value="Unassembled WGS sequence"/>
</dbReference>
<evidence type="ECO:0000256" key="3">
    <source>
        <dbReference type="ARBA" id="ARBA00022475"/>
    </source>
</evidence>
<dbReference type="InterPro" id="IPR035906">
    <property type="entry name" value="MetI-like_sf"/>
</dbReference>
<dbReference type="Pfam" id="PF00528">
    <property type="entry name" value="BPD_transp_1"/>
    <property type="match status" value="1"/>
</dbReference>
<feature type="transmembrane region" description="Helical" evidence="7">
    <location>
        <begin position="245"/>
        <end position="264"/>
    </location>
</feature>
<dbReference type="PANTHER" id="PTHR43163">
    <property type="entry name" value="DIPEPTIDE TRANSPORT SYSTEM PERMEASE PROTEIN DPPB-RELATED"/>
    <property type="match status" value="1"/>
</dbReference>
<reference evidence="8 9" key="1">
    <citation type="submission" date="2019-10" db="EMBL/GenBank/DDBJ databases">
        <title>Nocardioides novel species isolated from the excrement of Marmot.</title>
        <authorList>
            <person name="Zhang G."/>
        </authorList>
    </citation>
    <scope>NUCLEOTIDE SEQUENCE [LARGE SCALE GENOMIC DNA]</scope>
    <source>
        <strain evidence="9">zg-579</strain>
    </source>
</reference>
<name>A0A6I3J970_9ACTN</name>
<evidence type="ECO:0000256" key="7">
    <source>
        <dbReference type="RuleBase" id="RU363032"/>
    </source>
</evidence>
<evidence type="ECO:0000313" key="9">
    <source>
        <dbReference type="Proteomes" id="UP000433406"/>
    </source>
</evidence>
<dbReference type="EMBL" id="WLCI01000002">
    <property type="protein sequence ID" value="MTB93738.1"/>
    <property type="molecule type" value="Genomic_DNA"/>
</dbReference>
<keyword evidence="4 7" id="KW-0812">Transmembrane</keyword>
<evidence type="ECO:0000256" key="6">
    <source>
        <dbReference type="ARBA" id="ARBA00023136"/>
    </source>
</evidence>
<dbReference type="GO" id="GO:0005886">
    <property type="term" value="C:plasma membrane"/>
    <property type="evidence" value="ECO:0007669"/>
    <property type="project" value="UniProtKB-SubCell"/>
</dbReference>
<feature type="transmembrane region" description="Helical" evidence="7">
    <location>
        <begin position="301"/>
        <end position="325"/>
    </location>
</feature>
<dbReference type="RefSeq" id="WP_154613543.1">
    <property type="nucleotide sequence ID" value="NZ_CP053660.1"/>
</dbReference>
<protein>
    <submittedName>
        <fullName evidence="8">ABC transporter permease subunit</fullName>
    </submittedName>
</protein>
<accession>A0A6I3J970</accession>
<keyword evidence="5 7" id="KW-1133">Transmembrane helix</keyword>
<dbReference type="AlphaFoldDB" id="A0A6I3J970"/>
<dbReference type="PANTHER" id="PTHR43163:SF6">
    <property type="entry name" value="DIPEPTIDE TRANSPORT SYSTEM PERMEASE PROTEIN DPPB-RELATED"/>
    <property type="match status" value="1"/>
</dbReference>
<proteinExistence type="inferred from homology"/>
<dbReference type="InterPro" id="IPR000515">
    <property type="entry name" value="MetI-like"/>
</dbReference>
<dbReference type="CDD" id="cd06261">
    <property type="entry name" value="TM_PBP2"/>
    <property type="match status" value="1"/>
</dbReference>
<comment type="subcellular location">
    <subcellularLocation>
        <location evidence="1 7">Cell membrane</location>
        <topology evidence="1 7">Multi-pass membrane protein</topology>
    </subcellularLocation>
</comment>
<keyword evidence="3" id="KW-1003">Cell membrane</keyword>
<sequence length="378" mass="41029">MQILLGVGRRVLYLIPVLFIVSLGTFLMLDLVPGDPVVHILGPDATPEQMAAVRLELGLDQPLVPRYFDWLFGVLQGDFGRSLLPPVEDVSEMLARRFPVTLELAIVAMVLSLAFSTLVALVAVYRAGRRFDKASNVLALVVLSTPSFLIALLLVFFLVFRPGMVKWAILGVGLATVAWLVYRALVKTRDLSRGERRGQLALGLGVAAAVAVATVVLWQVWPAFPRQGFARLGDGGGLWNHLEHLFLPAVTLALVEGAVFARVLRNDLGSTLKEDFVLFARAKGMPGRRVLLSDALRPSSFTLITVAGVSFGRLLGGTIIVETIFNLPGMGTMIVRAVGAGDFRVVQAGVLVIAVFYVVINSLIDISYSYLDPRVRRG</sequence>
<organism evidence="8 9">
    <name type="scientific">Nocardioides marmotae</name>
    <dbReference type="NCBI Taxonomy" id="2663857"/>
    <lineage>
        <taxon>Bacteria</taxon>
        <taxon>Bacillati</taxon>
        <taxon>Actinomycetota</taxon>
        <taxon>Actinomycetes</taxon>
        <taxon>Propionibacteriales</taxon>
        <taxon>Nocardioidaceae</taxon>
        <taxon>Nocardioides</taxon>
    </lineage>
</organism>
<dbReference type="GO" id="GO:0055085">
    <property type="term" value="P:transmembrane transport"/>
    <property type="evidence" value="ECO:0007669"/>
    <property type="project" value="InterPro"/>
</dbReference>
<evidence type="ECO:0000256" key="1">
    <source>
        <dbReference type="ARBA" id="ARBA00004651"/>
    </source>
</evidence>
<feature type="transmembrane region" description="Helical" evidence="7">
    <location>
        <begin position="12"/>
        <end position="29"/>
    </location>
</feature>
<keyword evidence="6 7" id="KW-0472">Membrane</keyword>
<evidence type="ECO:0000256" key="4">
    <source>
        <dbReference type="ARBA" id="ARBA00022692"/>
    </source>
</evidence>
<comment type="caution">
    <text evidence="8">The sequence shown here is derived from an EMBL/GenBank/DDBJ whole genome shotgun (WGS) entry which is preliminary data.</text>
</comment>
<feature type="transmembrane region" description="Helical" evidence="7">
    <location>
        <begin position="165"/>
        <end position="186"/>
    </location>
</feature>
<comment type="similarity">
    <text evidence="7">Belongs to the binding-protein-dependent transport system permease family.</text>
</comment>
<keyword evidence="9" id="KW-1185">Reference proteome</keyword>
<feature type="transmembrane region" description="Helical" evidence="7">
    <location>
        <begin position="345"/>
        <end position="371"/>
    </location>
</feature>